<comment type="domain">
    <text evidence="7">Has four distinct domains: an N-terminal nucleotidyltransferase (NT) domain responsible for UTase activity, a central HD domain that encodes UR activity, and two C-terminal ACT domains that seem to have a role in glutamine sensing.</text>
</comment>
<dbReference type="NCBIfam" id="TIGR01693">
    <property type="entry name" value="UTase_glnD"/>
    <property type="match status" value="1"/>
</dbReference>
<dbReference type="InterPro" id="IPR043519">
    <property type="entry name" value="NT_sf"/>
</dbReference>
<proteinExistence type="inferred from homology"/>
<evidence type="ECO:0000259" key="8">
    <source>
        <dbReference type="PROSITE" id="PS51671"/>
    </source>
</evidence>
<dbReference type="OrthoDB" id="9758038at2"/>
<gene>
    <name evidence="7" type="primary">glnD</name>
    <name evidence="10" type="ORF">CVT23_03275</name>
</gene>
<comment type="cofactor">
    <cofactor evidence="7">
        <name>Mg(2+)</name>
        <dbReference type="ChEBI" id="CHEBI:18420"/>
    </cofactor>
</comment>
<dbReference type="Pfam" id="PF01842">
    <property type="entry name" value="ACT"/>
    <property type="match status" value="1"/>
</dbReference>
<dbReference type="InterPro" id="IPR006674">
    <property type="entry name" value="HD_domain"/>
</dbReference>
<evidence type="ECO:0000256" key="3">
    <source>
        <dbReference type="ARBA" id="ARBA00022737"/>
    </source>
</evidence>
<dbReference type="Pfam" id="PF24931">
    <property type="entry name" value="ACT_ACR9_3rd"/>
    <property type="match status" value="1"/>
</dbReference>
<evidence type="ECO:0000256" key="6">
    <source>
        <dbReference type="ARBA" id="ARBA00023268"/>
    </source>
</evidence>
<feature type="domain" description="HD" evidence="9">
    <location>
        <begin position="485"/>
        <end position="607"/>
    </location>
</feature>
<organism evidence="10 11">
    <name type="scientific">Minwuia thermotolerans</name>
    <dbReference type="NCBI Taxonomy" id="2056226"/>
    <lineage>
        <taxon>Bacteria</taxon>
        <taxon>Pseudomonadati</taxon>
        <taxon>Pseudomonadota</taxon>
        <taxon>Alphaproteobacteria</taxon>
        <taxon>Minwuiales</taxon>
        <taxon>Minwuiaceae</taxon>
        <taxon>Minwuia</taxon>
    </lineage>
</organism>
<dbReference type="Pfam" id="PF01966">
    <property type="entry name" value="HD"/>
    <property type="match status" value="1"/>
</dbReference>
<comment type="caution">
    <text evidence="7">Lacks conserved residue(s) required for the propagation of feature annotation.</text>
</comment>
<dbReference type="SUPFAM" id="SSF55021">
    <property type="entry name" value="ACT-like"/>
    <property type="match status" value="2"/>
</dbReference>
<name>A0A2M9G6F0_9PROT</name>
<feature type="domain" description="ACT" evidence="8">
    <location>
        <begin position="725"/>
        <end position="806"/>
    </location>
</feature>
<comment type="similarity">
    <text evidence="7">Belongs to the GlnD family.</text>
</comment>
<dbReference type="CDD" id="cd05401">
    <property type="entry name" value="NT_GlnE_GlnD_like"/>
    <property type="match status" value="1"/>
</dbReference>
<dbReference type="SMART" id="SM00471">
    <property type="entry name" value="HDc"/>
    <property type="match status" value="1"/>
</dbReference>
<dbReference type="PROSITE" id="PS51831">
    <property type="entry name" value="HD"/>
    <property type="match status" value="1"/>
</dbReference>
<dbReference type="Gene3D" id="1.10.3090.10">
    <property type="entry name" value="cca-adding enzyme, domain 2"/>
    <property type="match status" value="1"/>
</dbReference>
<keyword evidence="6 7" id="KW-0511">Multifunctional enzyme</keyword>
<dbReference type="Gene3D" id="3.30.460.10">
    <property type="entry name" value="Beta Polymerase, domain 2"/>
    <property type="match status" value="1"/>
</dbReference>
<dbReference type="GO" id="GO:0008081">
    <property type="term" value="F:phosphoric diester hydrolase activity"/>
    <property type="evidence" value="ECO:0007669"/>
    <property type="project" value="UniProtKB-UniRule"/>
</dbReference>
<comment type="caution">
    <text evidence="10">The sequence shown here is derived from an EMBL/GenBank/DDBJ whole genome shotgun (WGS) entry which is preliminary data.</text>
</comment>
<keyword evidence="5 7" id="KW-0460">Magnesium</keyword>
<sequence length="920" mass="105374">MEQLKNKREIIDRRSIGADLRRLAETHDGDSLRQAVFERLRDALAEGRQKIEQRFLEGEPGDVAARAMSYLVDQIITMLYDHAVEDVFAAANPTDGEQLSVVAVGGYGRGQMAPFSDVDLLFLMPYKQTAWSESVIEYMLYMLWDLKLKVGHASRTVDDCIRMAKQDTTIRTALLEARYVYGNQPLYAELKRRFQKDVVAGSGIDYVELKLAERDERHQRFGDSRYVNEPNLKEGKGGMRDLHTLFWVAKYLYQVDRVSELVEKGVISQGEYRKFVKAERFLWTVRFHLHLLANRPEERLTFDVQTNLAKRLGYTDHAGAQAIERFMKHYLLTARDVGDLTRVICTAIEQENQRKPLLRLPRLGLRTREIDGFVAEGGRLDVTDKEQFAEKPADMVRIFRVAQHEDLDIHPNALRLMRRHRKKITRPVRQDPVANRAFMDILTGEKEPEIHLRRMNEAGVLGQFITDFGRVVAQTQHDMYHHYTVDEHTIRAVGLLWQIEQGKLKQDHPLSAEIIHKVLSREVLYVAVFLHDIAKGRGGDHSVLGERVAKKLCPRLGMSAAETETVAWLVRWHLLMSATAFKRDLADPKTIADFVGAVQSPERLRLLLVLTVADIRAVGPGVWNGWKGQLLRDLYYRAEDAMSGDMIGRASRERIKQARQNLAERLKDWPTRQLDAHLERFYDGYWLGLDIETQAWHAEIMRRADEQKKHIEIEARSDKFKAMTEIVIYATDHPGLFARIAGAMAVAGVNIVDARIFTTHDGMAVDSFIVQDAEEGPLTDPERLEKMKNAIRKTLSGEMRPTRVIADRKPNYAQRTQIFTVEPVVFIDNNASNTWTVIEVNGRDRLGFVHDVAWALFDLSLNLGRARIATYGERAVDVFYVRDMFGLKVEDRAKQERIRRRLTEAIQPPTPARGGGSKAA</sequence>
<evidence type="ECO:0000256" key="4">
    <source>
        <dbReference type="ARBA" id="ARBA00022801"/>
    </source>
</evidence>
<dbReference type="InterPro" id="IPR010043">
    <property type="entry name" value="UTase/UR"/>
</dbReference>
<keyword evidence="11" id="KW-1185">Reference proteome</keyword>
<dbReference type="CDD" id="cd04900">
    <property type="entry name" value="ACT_UUR-like_1"/>
    <property type="match status" value="1"/>
</dbReference>
<keyword evidence="2 7" id="KW-0548">Nucleotidyltransferase</keyword>
<dbReference type="SUPFAM" id="SSF81891">
    <property type="entry name" value="Poly A polymerase C-terminal region-like"/>
    <property type="match status" value="1"/>
</dbReference>
<dbReference type="Gene3D" id="3.30.70.260">
    <property type="match status" value="1"/>
</dbReference>
<evidence type="ECO:0000256" key="5">
    <source>
        <dbReference type="ARBA" id="ARBA00022842"/>
    </source>
</evidence>
<dbReference type="InterPro" id="IPR013546">
    <property type="entry name" value="PII_UdlTrfase/GS_AdlTrfase"/>
</dbReference>
<dbReference type="HAMAP" id="MF_00277">
    <property type="entry name" value="PII_uridylyl_transf"/>
    <property type="match status" value="1"/>
</dbReference>
<dbReference type="Proteomes" id="UP000229498">
    <property type="component" value="Unassembled WGS sequence"/>
</dbReference>
<feature type="region of interest" description="Uridylyltransferase" evidence="7">
    <location>
        <begin position="1"/>
        <end position="369"/>
    </location>
</feature>
<dbReference type="InterPro" id="IPR045865">
    <property type="entry name" value="ACT-like_dom_sf"/>
</dbReference>
<accession>A0A2M9G6F0</accession>
<keyword evidence="3" id="KW-0677">Repeat</keyword>
<dbReference type="PROSITE" id="PS51671">
    <property type="entry name" value="ACT"/>
    <property type="match status" value="2"/>
</dbReference>
<comment type="catalytic activity">
    <reaction evidence="7">
        <text>[protein-PII]-L-tyrosine + UTP = [protein-PII]-uridylyl-L-tyrosine + diphosphate</text>
        <dbReference type="Rhea" id="RHEA:13673"/>
        <dbReference type="Rhea" id="RHEA-COMP:12147"/>
        <dbReference type="Rhea" id="RHEA-COMP:12148"/>
        <dbReference type="ChEBI" id="CHEBI:33019"/>
        <dbReference type="ChEBI" id="CHEBI:46398"/>
        <dbReference type="ChEBI" id="CHEBI:46858"/>
        <dbReference type="ChEBI" id="CHEBI:90602"/>
        <dbReference type="EC" id="2.7.7.59"/>
    </reaction>
</comment>
<comment type="activity regulation">
    <text evidence="7">Uridylyltransferase (UTase) activity is inhibited by glutamine, while glutamine activates uridylyl-removing (UR) activity.</text>
</comment>
<dbReference type="Pfam" id="PF08335">
    <property type="entry name" value="GlnD_UR_UTase"/>
    <property type="match status" value="1"/>
</dbReference>
<comment type="function">
    <text evidence="7">Modifies, by uridylylation and deuridylylation, the PII regulatory proteins (GlnB and homologs), in response to the nitrogen status of the cell that GlnD senses through the glutamine level. Under low glutamine levels, catalyzes the conversion of the PII proteins and UTP to PII-UMP and PPi, while under higher glutamine levels, GlnD hydrolyzes PII-UMP to PII and UMP (deuridylylation). Thus, controls uridylylation state and activity of the PII proteins, and plays an important role in the regulation of nitrogen metabolism.</text>
</comment>
<dbReference type="PANTHER" id="PTHR47320:SF1">
    <property type="entry name" value="BIFUNCTIONAL URIDYLYLTRANSFERASE_URIDYLYL-REMOVING ENZYME"/>
    <property type="match status" value="1"/>
</dbReference>
<dbReference type="PANTHER" id="PTHR47320">
    <property type="entry name" value="BIFUNCTIONAL URIDYLYLTRANSFERASE/URIDYLYL-REMOVING ENZYME"/>
    <property type="match status" value="1"/>
</dbReference>
<dbReference type="EC" id="3.1.4.-" evidence="7"/>
<dbReference type="InterPro" id="IPR002912">
    <property type="entry name" value="ACT_dom"/>
</dbReference>
<dbReference type="EMBL" id="PHIG01000007">
    <property type="protein sequence ID" value="PJK31281.1"/>
    <property type="molecule type" value="Genomic_DNA"/>
</dbReference>
<evidence type="ECO:0000256" key="1">
    <source>
        <dbReference type="ARBA" id="ARBA00022679"/>
    </source>
</evidence>
<dbReference type="GO" id="GO:0006808">
    <property type="term" value="P:regulation of nitrogen utilization"/>
    <property type="evidence" value="ECO:0007669"/>
    <property type="project" value="UniProtKB-UniRule"/>
</dbReference>
<protein>
    <recommendedName>
        <fullName evidence="7">Bifunctional uridylyltransferase/uridylyl-removing enzyme</fullName>
        <shortName evidence="7">UTase/UR</shortName>
    </recommendedName>
    <alternativeName>
        <fullName evidence="7">Bifunctional [protein-PII] modification enzyme</fullName>
    </alternativeName>
    <alternativeName>
        <fullName evidence="7">Bifunctional nitrogen sensor protein</fullName>
    </alternativeName>
    <domain>
        <recommendedName>
            <fullName evidence="7">[Protein-PII] uridylyltransferase</fullName>
            <shortName evidence="7">PII uridylyltransferase</shortName>
            <shortName evidence="7">UTase</shortName>
            <ecNumber evidence="7">2.7.7.59</ecNumber>
        </recommendedName>
    </domain>
    <domain>
        <recommendedName>
            <fullName evidence="7">[Protein-PII]-UMP uridylyl-removing enzyme</fullName>
            <shortName evidence="7">UR</shortName>
            <ecNumber evidence="7">3.1.4.-</ecNumber>
        </recommendedName>
    </domain>
</protein>
<evidence type="ECO:0000313" key="10">
    <source>
        <dbReference type="EMBL" id="PJK31281.1"/>
    </source>
</evidence>
<feature type="domain" description="ACT" evidence="8">
    <location>
        <begin position="837"/>
        <end position="917"/>
    </location>
</feature>
<dbReference type="SUPFAM" id="SSF81593">
    <property type="entry name" value="Nucleotidyltransferase substrate binding subunit/domain"/>
    <property type="match status" value="1"/>
</dbReference>
<comment type="catalytic activity">
    <reaction evidence="7">
        <text>[protein-PII]-uridylyl-L-tyrosine + H2O = [protein-PII]-L-tyrosine + UMP + H(+)</text>
        <dbReference type="Rhea" id="RHEA:48600"/>
        <dbReference type="Rhea" id="RHEA-COMP:12147"/>
        <dbReference type="Rhea" id="RHEA-COMP:12148"/>
        <dbReference type="ChEBI" id="CHEBI:15377"/>
        <dbReference type="ChEBI" id="CHEBI:15378"/>
        <dbReference type="ChEBI" id="CHEBI:46858"/>
        <dbReference type="ChEBI" id="CHEBI:57865"/>
        <dbReference type="ChEBI" id="CHEBI:90602"/>
    </reaction>
</comment>
<evidence type="ECO:0000256" key="2">
    <source>
        <dbReference type="ARBA" id="ARBA00022695"/>
    </source>
</evidence>
<dbReference type="PIRSF" id="PIRSF006288">
    <property type="entry name" value="PII_uridyltransf"/>
    <property type="match status" value="1"/>
</dbReference>
<evidence type="ECO:0000256" key="7">
    <source>
        <dbReference type="HAMAP-Rule" id="MF_00277"/>
    </source>
</evidence>
<dbReference type="CDD" id="cd04899">
    <property type="entry name" value="ACT_ACR-UUR-like_2"/>
    <property type="match status" value="1"/>
</dbReference>
<reference evidence="10 11" key="1">
    <citation type="submission" date="2017-11" db="EMBL/GenBank/DDBJ databases">
        <title>Draft genome sequence of Rhizobiales bacterium SY3-13.</title>
        <authorList>
            <person name="Sun C."/>
        </authorList>
    </citation>
    <scope>NUCLEOTIDE SEQUENCE [LARGE SCALE GENOMIC DNA]</scope>
    <source>
        <strain evidence="10 11">SY3-13</strain>
    </source>
</reference>
<dbReference type="InterPro" id="IPR003607">
    <property type="entry name" value="HD/PDEase_dom"/>
</dbReference>
<keyword evidence="4 7" id="KW-0378">Hydrolase</keyword>
<dbReference type="GO" id="GO:0008773">
    <property type="term" value="F:[protein-PII] uridylyltransferase activity"/>
    <property type="evidence" value="ECO:0007669"/>
    <property type="project" value="UniProtKB-UniRule"/>
</dbReference>
<dbReference type="AlphaFoldDB" id="A0A2M9G6F0"/>
<dbReference type="SUPFAM" id="SSF81301">
    <property type="entry name" value="Nucleotidyltransferase"/>
    <property type="match status" value="1"/>
</dbReference>
<keyword evidence="1 7" id="KW-0808">Transferase</keyword>
<evidence type="ECO:0000259" key="9">
    <source>
        <dbReference type="PROSITE" id="PS51831"/>
    </source>
</evidence>
<dbReference type="NCBIfam" id="NF003467">
    <property type="entry name" value="PRK05092.1"/>
    <property type="match status" value="1"/>
</dbReference>
<dbReference type="EC" id="2.7.7.59" evidence="7"/>
<evidence type="ECO:0000313" key="11">
    <source>
        <dbReference type="Proteomes" id="UP000229498"/>
    </source>
</evidence>